<evidence type="ECO:0000313" key="2">
    <source>
        <dbReference type="Proteomes" id="UP001491310"/>
    </source>
</evidence>
<accession>A0ABR2YUG2</accession>
<dbReference type="Proteomes" id="UP001491310">
    <property type="component" value="Unassembled WGS sequence"/>
</dbReference>
<comment type="caution">
    <text evidence="1">The sequence shown here is derived from an EMBL/GenBank/DDBJ whole genome shotgun (WGS) entry which is preliminary data.</text>
</comment>
<gene>
    <name evidence="1" type="ORF">WJX75_003585</name>
</gene>
<evidence type="ECO:0000313" key="1">
    <source>
        <dbReference type="EMBL" id="KAK9915010.1"/>
    </source>
</evidence>
<dbReference type="EMBL" id="JALJOT010000005">
    <property type="protein sequence ID" value="KAK9915010.1"/>
    <property type="molecule type" value="Genomic_DNA"/>
</dbReference>
<proteinExistence type="predicted"/>
<protein>
    <submittedName>
        <fullName evidence="1">Uncharacterized protein</fullName>
    </submittedName>
</protein>
<organism evidence="1 2">
    <name type="scientific">Coccomyxa subellipsoidea</name>
    <dbReference type="NCBI Taxonomy" id="248742"/>
    <lineage>
        <taxon>Eukaryota</taxon>
        <taxon>Viridiplantae</taxon>
        <taxon>Chlorophyta</taxon>
        <taxon>core chlorophytes</taxon>
        <taxon>Trebouxiophyceae</taxon>
        <taxon>Trebouxiophyceae incertae sedis</taxon>
        <taxon>Coccomyxaceae</taxon>
        <taxon>Coccomyxa</taxon>
    </lineage>
</organism>
<reference evidence="1 2" key="1">
    <citation type="journal article" date="2024" name="Nat. Commun.">
        <title>Phylogenomics reveals the evolutionary origins of lichenization in chlorophyte algae.</title>
        <authorList>
            <person name="Puginier C."/>
            <person name="Libourel C."/>
            <person name="Otte J."/>
            <person name="Skaloud P."/>
            <person name="Haon M."/>
            <person name="Grisel S."/>
            <person name="Petersen M."/>
            <person name="Berrin J.G."/>
            <person name="Delaux P.M."/>
            <person name="Dal Grande F."/>
            <person name="Keller J."/>
        </authorList>
    </citation>
    <scope>NUCLEOTIDE SEQUENCE [LARGE SCALE GENOMIC DNA]</scope>
    <source>
        <strain evidence="1 2">SAG 216-7</strain>
    </source>
</reference>
<sequence>MSYCGSEGLLTDRGDAMLVVGCSKAVSGLCYPDMKHCTFVDGPANATINYVSEVPVSANMFYHIQVSWEASYLGPVIFSIECDLADAEGNGLGVPMKALKFQVRDQVAVRATAYKIGDHQLGNM</sequence>
<name>A0ABR2YUG2_9CHLO</name>
<keyword evidence="2" id="KW-1185">Reference proteome</keyword>